<evidence type="ECO:0000313" key="4">
    <source>
        <dbReference type="Proteomes" id="UP000000238"/>
    </source>
</evidence>
<dbReference type="InterPro" id="IPR029016">
    <property type="entry name" value="GAF-like_dom_sf"/>
</dbReference>
<dbReference type="Proteomes" id="UP000000238">
    <property type="component" value="Chromosome"/>
</dbReference>
<organism evidence="3 4">
    <name type="scientific">Hahella chejuensis (strain KCTC 2396)</name>
    <dbReference type="NCBI Taxonomy" id="349521"/>
    <lineage>
        <taxon>Bacteria</taxon>
        <taxon>Pseudomonadati</taxon>
        <taxon>Pseudomonadota</taxon>
        <taxon>Gammaproteobacteria</taxon>
        <taxon>Oceanospirillales</taxon>
        <taxon>Hahellaceae</taxon>
        <taxon>Hahella</taxon>
    </lineage>
</organism>
<evidence type="ECO:0000313" key="3">
    <source>
        <dbReference type="EMBL" id="ABC31333.1"/>
    </source>
</evidence>
<dbReference type="SUPFAM" id="SSF55073">
    <property type="entry name" value="Nucleotide cyclase"/>
    <property type="match status" value="1"/>
</dbReference>
<dbReference type="NCBIfam" id="TIGR00254">
    <property type="entry name" value="GGDEF"/>
    <property type="match status" value="1"/>
</dbReference>
<dbReference type="InterPro" id="IPR029787">
    <property type="entry name" value="Nucleotide_cyclase"/>
</dbReference>
<dbReference type="eggNOG" id="COG3706">
    <property type="taxonomic scope" value="Bacteria"/>
</dbReference>
<evidence type="ECO:0000259" key="2">
    <source>
        <dbReference type="PROSITE" id="PS50887"/>
    </source>
</evidence>
<protein>
    <submittedName>
        <fullName evidence="3">Response regulator containing a CheY-like receiver domain and a GGDEF domain</fullName>
    </submittedName>
</protein>
<dbReference type="InterPro" id="IPR000160">
    <property type="entry name" value="GGDEF_dom"/>
</dbReference>
<dbReference type="InterPro" id="IPR043128">
    <property type="entry name" value="Rev_trsase/Diguanyl_cyclase"/>
</dbReference>
<gene>
    <name evidence="3" type="ordered locus">HCH_04633</name>
</gene>
<dbReference type="EMBL" id="CP000155">
    <property type="protein sequence ID" value="ABC31333.1"/>
    <property type="molecule type" value="Genomic_DNA"/>
</dbReference>
<evidence type="ECO:0000256" key="1">
    <source>
        <dbReference type="ARBA" id="ARBA00001946"/>
    </source>
</evidence>
<dbReference type="OrthoDB" id="9776960at2"/>
<dbReference type="InterPro" id="IPR052163">
    <property type="entry name" value="DGC-Regulatory_Protein"/>
</dbReference>
<dbReference type="STRING" id="349521.HCH_04633"/>
<dbReference type="PANTHER" id="PTHR46663:SF2">
    <property type="entry name" value="GGDEF DOMAIN-CONTAINING PROTEIN"/>
    <property type="match status" value="1"/>
</dbReference>
<name>Q2SDE1_HAHCH</name>
<dbReference type="Gene3D" id="3.30.450.40">
    <property type="match status" value="1"/>
</dbReference>
<dbReference type="FunFam" id="3.30.70.270:FF:000001">
    <property type="entry name" value="Diguanylate cyclase domain protein"/>
    <property type="match status" value="1"/>
</dbReference>
<dbReference type="KEGG" id="hch:HCH_04633"/>
<sequence>MDSLEELFARARKNEEIARNLFDIEVAMLNVAKVQPFLEHLLQTVQDKFGVKHVWYATVESAHTESLIKTLKASPELAGKWVSAPSVEYLAATKGAREPLVDHANLYRFFFMTPPEIRTQIRSIAILPLILEGRLAGSLNLAADDQERYRADKECFFLRQLSVKASLCLSSVVAREKIADLATRDPLTQLRNRREMEDALEVEISRAGRNDQPLALAFIDCDDFKLVNDAYGHDVGDEYLKHVAEGLCAMLRKSDQAFRFAGDEFVVLLPDQDQEGAEQIAERLCDYLYANPLVIDDMRIPVKVSIGVASTSQIGTGSARSLLKLADKRLYEKKKRKPSAATRLSSQDQC</sequence>
<dbReference type="PANTHER" id="PTHR46663">
    <property type="entry name" value="DIGUANYLATE CYCLASE DGCT-RELATED"/>
    <property type="match status" value="1"/>
</dbReference>
<dbReference type="SUPFAM" id="SSF55781">
    <property type="entry name" value="GAF domain-like"/>
    <property type="match status" value="1"/>
</dbReference>
<dbReference type="SMART" id="SM00267">
    <property type="entry name" value="GGDEF"/>
    <property type="match status" value="1"/>
</dbReference>
<dbReference type="RefSeq" id="WP_011398398.1">
    <property type="nucleotide sequence ID" value="NC_007645.1"/>
</dbReference>
<accession>Q2SDE1</accession>
<dbReference type="PROSITE" id="PS50887">
    <property type="entry name" value="GGDEF"/>
    <property type="match status" value="1"/>
</dbReference>
<dbReference type="CDD" id="cd01949">
    <property type="entry name" value="GGDEF"/>
    <property type="match status" value="1"/>
</dbReference>
<proteinExistence type="predicted"/>
<comment type="cofactor">
    <cofactor evidence="1">
        <name>Mg(2+)</name>
        <dbReference type="ChEBI" id="CHEBI:18420"/>
    </cofactor>
</comment>
<reference evidence="3 4" key="1">
    <citation type="journal article" date="2005" name="Nucleic Acids Res.">
        <title>Genomic blueprint of Hahella chejuensis, a marine microbe producing an algicidal agent.</title>
        <authorList>
            <person name="Jeong H."/>
            <person name="Yim J.H."/>
            <person name="Lee C."/>
            <person name="Choi S.-H."/>
            <person name="Park Y.K."/>
            <person name="Yoon S.H."/>
            <person name="Hur C.-G."/>
            <person name="Kang H.-Y."/>
            <person name="Kim D."/>
            <person name="Lee H.H."/>
            <person name="Park K.H."/>
            <person name="Park S.-H."/>
            <person name="Park H.-S."/>
            <person name="Lee H.K."/>
            <person name="Oh T.K."/>
            <person name="Kim J.F."/>
        </authorList>
    </citation>
    <scope>NUCLEOTIDE SEQUENCE [LARGE SCALE GENOMIC DNA]</scope>
    <source>
        <strain evidence="3 4">KCTC 2396</strain>
    </source>
</reference>
<dbReference type="Gene3D" id="3.30.70.270">
    <property type="match status" value="1"/>
</dbReference>
<dbReference type="AlphaFoldDB" id="Q2SDE1"/>
<feature type="domain" description="GGDEF" evidence="2">
    <location>
        <begin position="212"/>
        <end position="349"/>
    </location>
</feature>
<dbReference type="Pfam" id="PF00990">
    <property type="entry name" value="GGDEF"/>
    <property type="match status" value="1"/>
</dbReference>
<dbReference type="HOGENOM" id="CLU_658458_0_0_6"/>
<keyword evidence="4" id="KW-1185">Reference proteome</keyword>
<dbReference type="GO" id="GO:0003824">
    <property type="term" value="F:catalytic activity"/>
    <property type="evidence" value="ECO:0007669"/>
    <property type="project" value="UniProtKB-ARBA"/>
</dbReference>